<proteinExistence type="predicted"/>
<evidence type="ECO:0000256" key="1">
    <source>
        <dbReference type="SAM" id="MobiDB-lite"/>
    </source>
</evidence>
<dbReference type="GeneID" id="17257337"/>
<protein>
    <submittedName>
        <fullName evidence="2">Uncharacterized protein</fullName>
    </submittedName>
</protein>
<dbReference type="Proteomes" id="UP000013827">
    <property type="component" value="Unassembled WGS sequence"/>
</dbReference>
<dbReference type="AlphaFoldDB" id="A0A0D3IIH5"/>
<evidence type="ECO:0000313" key="2">
    <source>
        <dbReference type="EnsemblProtists" id="EOD11060"/>
    </source>
</evidence>
<reference evidence="3" key="1">
    <citation type="journal article" date="2013" name="Nature">
        <title>Pan genome of the phytoplankton Emiliania underpins its global distribution.</title>
        <authorList>
            <person name="Read B.A."/>
            <person name="Kegel J."/>
            <person name="Klute M.J."/>
            <person name="Kuo A."/>
            <person name="Lefebvre S.C."/>
            <person name="Maumus F."/>
            <person name="Mayer C."/>
            <person name="Miller J."/>
            <person name="Monier A."/>
            <person name="Salamov A."/>
            <person name="Young J."/>
            <person name="Aguilar M."/>
            <person name="Claverie J.M."/>
            <person name="Frickenhaus S."/>
            <person name="Gonzalez K."/>
            <person name="Herman E.K."/>
            <person name="Lin Y.C."/>
            <person name="Napier J."/>
            <person name="Ogata H."/>
            <person name="Sarno A.F."/>
            <person name="Shmutz J."/>
            <person name="Schroeder D."/>
            <person name="de Vargas C."/>
            <person name="Verret F."/>
            <person name="von Dassow P."/>
            <person name="Valentin K."/>
            <person name="Van de Peer Y."/>
            <person name="Wheeler G."/>
            <person name="Dacks J.B."/>
            <person name="Delwiche C.F."/>
            <person name="Dyhrman S.T."/>
            <person name="Glockner G."/>
            <person name="John U."/>
            <person name="Richards T."/>
            <person name="Worden A.Z."/>
            <person name="Zhang X."/>
            <person name="Grigoriev I.V."/>
            <person name="Allen A.E."/>
            <person name="Bidle K."/>
            <person name="Borodovsky M."/>
            <person name="Bowler C."/>
            <person name="Brownlee C."/>
            <person name="Cock J.M."/>
            <person name="Elias M."/>
            <person name="Gladyshev V.N."/>
            <person name="Groth M."/>
            <person name="Guda C."/>
            <person name="Hadaegh A."/>
            <person name="Iglesias-Rodriguez M.D."/>
            <person name="Jenkins J."/>
            <person name="Jones B.M."/>
            <person name="Lawson T."/>
            <person name="Leese F."/>
            <person name="Lindquist E."/>
            <person name="Lobanov A."/>
            <person name="Lomsadze A."/>
            <person name="Malik S.B."/>
            <person name="Marsh M.E."/>
            <person name="Mackinder L."/>
            <person name="Mock T."/>
            <person name="Mueller-Roeber B."/>
            <person name="Pagarete A."/>
            <person name="Parker M."/>
            <person name="Probert I."/>
            <person name="Quesneville H."/>
            <person name="Raines C."/>
            <person name="Rensing S.A."/>
            <person name="Riano-Pachon D.M."/>
            <person name="Richier S."/>
            <person name="Rokitta S."/>
            <person name="Shiraiwa Y."/>
            <person name="Soanes D.M."/>
            <person name="van der Giezen M."/>
            <person name="Wahlund T.M."/>
            <person name="Williams B."/>
            <person name="Wilson W."/>
            <person name="Wolfe G."/>
            <person name="Wurch L.L."/>
        </authorList>
    </citation>
    <scope>NUCLEOTIDE SEQUENCE</scope>
</reference>
<accession>A0A0D3IIH5</accession>
<dbReference type="KEGG" id="ehx:EMIHUDRAFT_452477"/>
<name>A0A0D3IIH5_EMIH1</name>
<feature type="region of interest" description="Disordered" evidence="1">
    <location>
        <begin position="140"/>
        <end position="160"/>
    </location>
</feature>
<evidence type="ECO:0000313" key="3">
    <source>
        <dbReference type="Proteomes" id="UP000013827"/>
    </source>
</evidence>
<organism evidence="2 3">
    <name type="scientific">Emiliania huxleyi (strain CCMP1516)</name>
    <dbReference type="NCBI Taxonomy" id="280463"/>
    <lineage>
        <taxon>Eukaryota</taxon>
        <taxon>Haptista</taxon>
        <taxon>Haptophyta</taxon>
        <taxon>Prymnesiophyceae</taxon>
        <taxon>Isochrysidales</taxon>
        <taxon>Noelaerhabdaceae</taxon>
        <taxon>Emiliania</taxon>
    </lineage>
</organism>
<dbReference type="EnsemblProtists" id="EOD11060">
    <property type="protein sequence ID" value="EOD11060"/>
    <property type="gene ID" value="EMIHUDRAFT_452477"/>
</dbReference>
<reference evidence="2" key="2">
    <citation type="submission" date="2024-10" db="UniProtKB">
        <authorList>
            <consortium name="EnsemblProtists"/>
        </authorList>
    </citation>
    <scope>IDENTIFICATION</scope>
</reference>
<dbReference type="RefSeq" id="XP_005763489.1">
    <property type="nucleotide sequence ID" value="XM_005763432.1"/>
</dbReference>
<keyword evidence="3" id="KW-1185">Reference proteome</keyword>
<sequence length="160" mass="16115">MLLVALSVPALRVGTLRMQQSEDAAKAAWLARTAADAPSWGPKGGTPASTTMSEVAGQASALLALTEDCDSGVEAACDTLSREEEAKRAWLASLDVPAWGAAAAAVSAVASQVSAPAAVSEEEAKQAWLARLDAPTWGKGVVSPTGGAAASPARLSEDEA</sequence>
<dbReference type="PaxDb" id="2903-EOD11060"/>
<dbReference type="HOGENOM" id="CLU_1656730_0_0_1"/>